<sequence>MKNRIFWRHAQADWGMDDLSRALTKLGHQQAHASANWLQKQEITFPIYCSEALRGQQTAQYYDTPIALAGLNPDGAFSVVEKTLNSITDDSAIIVGHLPWIGQIVGGLLETNGYIAVNYSEVFWLTSEDESHWQLKAHFLN</sequence>
<organism evidence="1 2">
    <name type="scientific">Suttonella ornithocola</name>
    <dbReference type="NCBI Taxonomy" id="279832"/>
    <lineage>
        <taxon>Bacteria</taxon>
        <taxon>Pseudomonadati</taxon>
        <taxon>Pseudomonadota</taxon>
        <taxon>Gammaproteobacteria</taxon>
        <taxon>Cardiobacteriales</taxon>
        <taxon>Cardiobacteriaceae</taxon>
        <taxon>Suttonella</taxon>
    </lineage>
</organism>
<dbReference type="Proteomes" id="UP000254601">
    <property type="component" value="Unassembled WGS sequence"/>
</dbReference>
<dbReference type="InterPro" id="IPR029033">
    <property type="entry name" value="His_PPase_superfam"/>
</dbReference>
<gene>
    <name evidence="1" type="ORF">NCTC13337_00301</name>
</gene>
<protein>
    <submittedName>
        <fullName evidence="1">Phosphohistidine phosphatase</fullName>
    </submittedName>
</protein>
<dbReference type="SUPFAM" id="SSF53254">
    <property type="entry name" value="Phosphoglycerate mutase-like"/>
    <property type="match status" value="1"/>
</dbReference>
<dbReference type="CDD" id="cd07067">
    <property type="entry name" value="HP_PGM_like"/>
    <property type="match status" value="1"/>
</dbReference>
<keyword evidence="2" id="KW-1185">Reference proteome</keyword>
<dbReference type="EMBL" id="UHIC01000001">
    <property type="protein sequence ID" value="SUO93572.1"/>
    <property type="molecule type" value="Genomic_DNA"/>
</dbReference>
<reference evidence="1 2" key="1">
    <citation type="submission" date="2018-06" db="EMBL/GenBank/DDBJ databases">
        <authorList>
            <consortium name="Pathogen Informatics"/>
            <person name="Doyle S."/>
        </authorList>
    </citation>
    <scope>NUCLEOTIDE SEQUENCE [LARGE SCALE GENOMIC DNA]</scope>
    <source>
        <strain evidence="1 2">NCTC13337</strain>
    </source>
</reference>
<name>A0A380MMP4_9GAMM</name>
<evidence type="ECO:0000313" key="2">
    <source>
        <dbReference type="Proteomes" id="UP000254601"/>
    </source>
</evidence>
<accession>A0A380MMP4</accession>
<proteinExistence type="predicted"/>
<dbReference type="InterPro" id="IPR013078">
    <property type="entry name" value="His_Pase_superF_clade-1"/>
</dbReference>
<evidence type="ECO:0000313" key="1">
    <source>
        <dbReference type="EMBL" id="SUO93572.1"/>
    </source>
</evidence>
<dbReference type="AlphaFoldDB" id="A0A380MMP4"/>
<dbReference type="OrthoDB" id="9814783at2"/>
<dbReference type="Gene3D" id="3.40.50.1240">
    <property type="entry name" value="Phosphoglycerate mutase-like"/>
    <property type="match status" value="1"/>
</dbReference>
<dbReference type="RefSeq" id="WP_072575948.1">
    <property type="nucleotide sequence ID" value="NZ_LWHB01000038.1"/>
</dbReference>
<dbReference type="Pfam" id="PF00300">
    <property type="entry name" value="His_Phos_1"/>
    <property type="match status" value="1"/>
</dbReference>